<dbReference type="InterPro" id="IPR006311">
    <property type="entry name" value="TAT_signal"/>
</dbReference>
<dbReference type="InterPro" id="IPR024651">
    <property type="entry name" value="FAD-SLDH_ssu"/>
</dbReference>
<organism evidence="2 3">
    <name type="scientific">Marinobacterium mangrovicola</name>
    <dbReference type="NCBI Taxonomy" id="1476959"/>
    <lineage>
        <taxon>Bacteria</taxon>
        <taxon>Pseudomonadati</taxon>
        <taxon>Pseudomonadota</taxon>
        <taxon>Gammaproteobacteria</taxon>
        <taxon>Oceanospirillales</taxon>
        <taxon>Oceanospirillaceae</taxon>
        <taxon>Marinobacterium</taxon>
    </lineage>
</organism>
<dbReference type="RefSeq" id="WP_132294722.1">
    <property type="nucleotide sequence ID" value="NZ_SMFU01000010.1"/>
</dbReference>
<evidence type="ECO:0000313" key="3">
    <source>
        <dbReference type="Proteomes" id="UP000294546"/>
    </source>
</evidence>
<evidence type="ECO:0000256" key="1">
    <source>
        <dbReference type="SAM" id="SignalP"/>
    </source>
</evidence>
<dbReference type="AlphaFoldDB" id="A0A4R1GD88"/>
<feature type="signal peptide" evidence="1">
    <location>
        <begin position="1"/>
        <end position="33"/>
    </location>
</feature>
<feature type="chain" id="PRO_5020558216" evidence="1">
    <location>
        <begin position="34"/>
        <end position="173"/>
    </location>
</feature>
<evidence type="ECO:0000313" key="2">
    <source>
        <dbReference type="EMBL" id="TCK04813.1"/>
    </source>
</evidence>
<comment type="caution">
    <text evidence="2">The sequence shown here is derived from an EMBL/GenBank/DDBJ whole genome shotgun (WGS) entry which is preliminary data.</text>
</comment>
<name>A0A4R1GD88_9GAMM</name>
<dbReference type="PROSITE" id="PS51318">
    <property type="entry name" value="TAT"/>
    <property type="match status" value="1"/>
</dbReference>
<dbReference type="EMBL" id="SMFU01000010">
    <property type="protein sequence ID" value="TCK04813.1"/>
    <property type="molecule type" value="Genomic_DNA"/>
</dbReference>
<dbReference type="Proteomes" id="UP000294546">
    <property type="component" value="Unassembled WGS sequence"/>
</dbReference>
<dbReference type="Pfam" id="PF12318">
    <property type="entry name" value="FAD-SLDH"/>
    <property type="match status" value="1"/>
</dbReference>
<protein>
    <submittedName>
        <fullName evidence="2">D-sorbitol dehydrogenase-like protein</fullName>
    </submittedName>
</protein>
<sequence length="173" mass="18433">MNSNHSKSGVTRRGFLAASLAAGSLTLIPHALASTTPQSVADSDAYRAFIAVSQQITANTALKPAMAERLYLALVRHDDSFAERIKQLDSFITAEAIAVSELQARVEAEAPEVKDLPPAIATGWFEGLVGSGKDVELIAFSEALMYVAVADVLKPPSYSLGEYGIWQNKPAKA</sequence>
<reference evidence="2 3" key="1">
    <citation type="submission" date="2019-03" db="EMBL/GenBank/DDBJ databases">
        <title>Genomic Encyclopedia of Archaeal and Bacterial Type Strains, Phase II (KMG-II): from individual species to whole genera.</title>
        <authorList>
            <person name="Goeker M."/>
        </authorList>
    </citation>
    <scope>NUCLEOTIDE SEQUENCE [LARGE SCALE GENOMIC DNA]</scope>
    <source>
        <strain evidence="2 3">DSM 27697</strain>
    </source>
</reference>
<dbReference type="OrthoDB" id="6162173at2"/>
<keyword evidence="1" id="KW-0732">Signal</keyword>
<proteinExistence type="predicted"/>
<keyword evidence="3" id="KW-1185">Reference proteome</keyword>
<gene>
    <name evidence="2" type="ORF">CLV83_3262</name>
</gene>
<accession>A0A4R1GD88</accession>